<dbReference type="AlphaFoldDB" id="A0A072PMY3"/>
<name>A0A072PMY3_9EURO</name>
<reference evidence="2 3" key="1">
    <citation type="submission" date="2013-03" db="EMBL/GenBank/DDBJ databases">
        <title>The Genome Sequence of Exophiala aquamarina CBS 119918.</title>
        <authorList>
            <consortium name="The Broad Institute Genomics Platform"/>
            <person name="Cuomo C."/>
            <person name="de Hoog S."/>
            <person name="Gorbushina A."/>
            <person name="Walker B."/>
            <person name="Young S.K."/>
            <person name="Zeng Q."/>
            <person name="Gargeya S."/>
            <person name="Fitzgerald M."/>
            <person name="Haas B."/>
            <person name="Abouelleil A."/>
            <person name="Allen A.W."/>
            <person name="Alvarado L."/>
            <person name="Arachchi H.M."/>
            <person name="Berlin A.M."/>
            <person name="Chapman S.B."/>
            <person name="Gainer-Dewar J."/>
            <person name="Goldberg J."/>
            <person name="Griggs A."/>
            <person name="Gujja S."/>
            <person name="Hansen M."/>
            <person name="Howarth C."/>
            <person name="Imamovic A."/>
            <person name="Ireland A."/>
            <person name="Larimer J."/>
            <person name="McCowan C."/>
            <person name="Murphy C."/>
            <person name="Pearson M."/>
            <person name="Poon T.W."/>
            <person name="Priest M."/>
            <person name="Roberts A."/>
            <person name="Saif S."/>
            <person name="Shea T."/>
            <person name="Sisk P."/>
            <person name="Sykes S."/>
            <person name="Wortman J."/>
            <person name="Nusbaum C."/>
            <person name="Birren B."/>
        </authorList>
    </citation>
    <scope>NUCLEOTIDE SEQUENCE [LARGE SCALE GENOMIC DNA]</scope>
    <source>
        <strain evidence="2 3">CBS 119918</strain>
    </source>
</reference>
<protein>
    <recommendedName>
        <fullName evidence="1">Sfi1 spindle body domain-containing protein</fullName>
    </recommendedName>
</protein>
<feature type="non-terminal residue" evidence="2">
    <location>
        <position position="588"/>
    </location>
</feature>
<dbReference type="Pfam" id="PF08457">
    <property type="entry name" value="Sfi1"/>
    <property type="match status" value="1"/>
</dbReference>
<dbReference type="GeneID" id="25277199"/>
<dbReference type="VEuPathDB" id="FungiDB:A1O9_02254"/>
<dbReference type="HOGENOM" id="CLU_461499_0_0_1"/>
<dbReference type="Proteomes" id="UP000027920">
    <property type="component" value="Unassembled WGS sequence"/>
</dbReference>
<sequence>MKPEELSDFAHDIRHFSPKDIDRLHRVLLRIQENHIDPTPELVRHEYRAIYLEDGPVPNTEDPCLHWLLDLAQVASETPLNEKFLDVLQEAHIILTTDGTATDAGTDYGASRRAVSVDSQLPTPIRSGSLDSFDENSRIWQQAIALDNRKLASQALDQWRNKLFVRREDLLDREDPELNKLADELYRTNLARKAITHWRNTIKEMQDLERVAIEFRAKRDAALVLKTWTLAARERLFVRVRDERLLHKTLGAWQDKAADVREMEAAADAISIRQAAQNVLELVSTRKAQLAEREHEASRIYGVNLVRNIVNIWRLQADQQHLNKRRAAAAAEYFSSKHTLQLWRDKTRLRADEKHAQQAHEQMLAVKYFRKWQTSVKHSKEAKYTAAYKSMRRKVKINIGRAALHNWRGKASRVRELRIMSDEFQARKEAENTRRMAHSAIIVMFNRTEQIHDLGRQGDVFCDKQVIGRLQIFGSGWLSSARKVLDSQRKADEYHTIKTAGYALSRLRTWRNLSFRTGRLEDDADGLFRRNEKKRALGFLQRWRQGATRVHDEQPSVEERLPPVTPAARRSQLLASTTPAYTPASAMF</sequence>
<dbReference type="EMBL" id="AMGV01000002">
    <property type="protein sequence ID" value="KEF60693.1"/>
    <property type="molecule type" value="Genomic_DNA"/>
</dbReference>
<accession>A0A072PMY3</accession>
<dbReference type="InterPro" id="IPR013665">
    <property type="entry name" value="Sfi1_dom"/>
</dbReference>
<feature type="domain" description="Sfi1 spindle body" evidence="1">
    <location>
        <begin position="353"/>
        <end position="545"/>
    </location>
</feature>
<comment type="caution">
    <text evidence="2">The sequence shown here is derived from an EMBL/GenBank/DDBJ whole genome shotgun (WGS) entry which is preliminary data.</text>
</comment>
<evidence type="ECO:0000259" key="1">
    <source>
        <dbReference type="Pfam" id="PF08457"/>
    </source>
</evidence>
<organism evidence="2 3">
    <name type="scientific">Exophiala aquamarina CBS 119918</name>
    <dbReference type="NCBI Taxonomy" id="1182545"/>
    <lineage>
        <taxon>Eukaryota</taxon>
        <taxon>Fungi</taxon>
        <taxon>Dikarya</taxon>
        <taxon>Ascomycota</taxon>
        <taxon>Pezizomycotina</taxon>
        <taxon>Eurotiomycetes</taxon>
        <taxon>Chaetothyriomycetidae</taxon>
        <taxon>Chaetothyriales</taxon>
        <taxon>Herpotrichiellaceae</taxon>
        <taxon>Exophiala</taxon>
    </lineage>
</organism>
<dbReference type="STRING" id="1182545.A0A072PMY3"/>
<dbReference type="RefSeq" id="XP_013263283.1">
    <property type="nucleotide sequence ID" value="XM_013407829.1"/>
</dbReference>
<proteinExistence type="predicted"/>
<keyword evidence="3" id="KW-1185">Reference proteome</keyword>
<gene>
    <name evidence="2" type="ORF">A1O9_02254</name>
</gene>
<dbReference type="OrthoDB" id="5215300at2759"/>
<evidence type="ECO:0000313" key="3">
    <source>
        <dbReference type="Proteomes" id="UP000027920"/>
    </source>
</evidence>
<evidence type="ECO:0000313" key="2">
    <source>
        <dbReference type="EMBL" id="KEF60693.1"/>
    </source>
</evidence>